<dbReference type="OrthoDB" id="3266345at2"/>
<protein>
    <submittedName>
        <fullName evidence="1">3-hydroxyacyl-CoA dehydrogenase</fullName>
    </submittedName>
</protein>
<dbReference type="AlphaFoldDB" id="A0A4R8ZYT5"/>
<organism evidence="1 2">
    <name type="scientific">Cryobacterium frigoriphilum</name>
    <dbReference type="NCBI Taxonomy" id="1259150"/>
    <lineage>
        <taxon>Bacteria</taxon>
        <taxon>Bacillati</taxon>
        <taxon>Actinomycetota</taxon>
        <taxon>Actinomycetes</taxon>
        <taxon>Micrococcales</taxon>
        <taxon>Microbacteriaceae</taxon>
        <taxon>Cryobacterium</taxon>
    </lineage>
</organism>
<gene>
    <name evidence="1" type="ORF">E3T55_13240</name>
</gene>
<name>A0A4R8ZYT5_9MICO</name>
<dbReference type="Proteomes" id="UP000297447">
    <property type="component" value="Unassembled WGS sequence"/>
</dbReference>
<dbReference type="Pfam" id="PF20060">
    <property type="entry name" value="DUF6459"/>
    <property type="match status" value="1"/>
</dbReference>
<comment type="caution">
    <text evidence="1">The sequence shown here is derived from an EMBL/GenBank/DDBJ whole genome shotgun (WGS) entry which is preliminary data.</text>
</comment>
<evidence type="ECO:0000313" key="2">
    <source>
        <dbReference type="Proteomes" id="UP000297447"/>
    </source>
</evidence>
<keyword evidence="2" id="KW-1185">Reference proteome</keyword>
<dbReference type="InterPro" id="IPR045596">
    <property type="entry name" value="DUF6459"/>
</dbReference>
<accession>A0A4R8ZYT5</accession>
<dbReference type="EMBL" id="SOHE01000053">
    <property type="protein sequence ID" value="TFD49041.1"/>
    <property type="molecule type" value="Genomic_DNA"/>
</dbReference>
<proteinExistence type="predicted"/>
<sequence length="123" mass="13821">MRSERPAPFSLRPDPEPLLINLARGYLETMAGAREPEQLARWLSDGAYRRLLKRVVLASRARAVTKRAAVMPTIIVDRVIVTEPNEGVIEAVVILHSRVRTRAVAVRLEGRGDRWRASAINVM</sequence>
<reference evidence="1 2" key="1">
    <citation type="submission" date="2019-03" db="EMBL/GenBank/DDBJ databases">
        <title>Genomics of glacier-inhabiting Cryobacterium strains.</title>
        <authorList>
            <person name="Liu Q."/>
            <person name="Xin Y.-H."/>
        </authorList>
    </citation>
    <scope>NUCLEOTIDE SEQUENCE [LARGE SCALE GENOMIC DNA]</scope>
    <source>
        <strain evidence="1 2">Hh14</strain>
    </source>
</reference>
<evidence type="ECO:0000313" key="1">
    <source>
        <dbReference type="EMBL" id="TFD49041.1"/>
    </source>
</evidence>